<dbReference type="WBParaSite" id="ES5_v2.g21691.t1">
    <property type="protein sequence ID" value="ES5_v2.g21691.t1"/>
    <property type="gene ID" value="ES5_v2.g21691"/>
</dbReference>
<reference evidence="2" key="1">
    <citation type="submission" date="2022-11" db="UniProtKB">
        <authorList>
            <consortium name="WormBaseParasite"/>
        </authorList>
    </citation>
    <scope>IDENTIFICATION</scope>
</reference>
<name>A0AC34FWH5_9BILA</name>
<accession>A0AC34FWH5</accession>
<proteinExistence type="predicted"/>
<protein>
    <submittedName>
        <fullName evidence="2">Glypican-1</fullName>
    </submittedName>
</protein>
<dbReference type="Proteomes" id="UP000887579">
    <property type="component" value="Unplaced"/>
</dbReference>
<sequence>MNPVRSVNELEKDCMNHLQADLKPFGNLPQKITLLMERSFIAWKTILKTMDQANEILFKLLDVVISPACINQLTKMQQCHVCSGSSPLSKPCSGYCLNVLKGCFAEMAEIDPQWNSMIGRLNNFYAN</sequence>
<evidence type="ECO:0000313" key="1">
    <source>
        <dbReference type="Proteomes" id="UP000887579"/>
    </source>
</evidence>
<organism evidence="1 2">
    <name type="scientific">Panagrolaimus sp. ES5</name>
    <dbReference type="NCBI Taxonomy" id="591445"/>
    <lineage>
        <taxon>Eukaryota</taxon>
        <taxon>Metazoa</taxon>
        <taxon>Ecdysozoa</taxon>
        <taxon>Nematoda</taxon>
        <taxon>Chromadorea</taxon>
        <taxon>Rhabditida</taxon>
        <taxon>Tylenchina</taxon>
        <taxon>Panagrolaimomorpha</taxon>
        <taxon>Panagrolaimoidea</taxon>
        <taxon>Panagrolaimidae</taxon>
        <taxon>Panagrolaimus</taxon>
    </lineage>
</organism>
<evidence type="ECO:0000313" key="2">
    <source>
        <dbReference type="WBParaSite" id="ES5_v2.g21691.t1"/>
    </source>
</evidence>